<gene>
    <name evidence="2" type="ORF">HMPREF3213_00716</name>
</gene>
<keyword evidence="1" id="KW-0472">Membrane</keyword>
<reference evidence="3" key="1">
    <citation type="submission" date="2016-01" db="EMBL/GenBank/DDBJ databases">
        <authorList>
            <person name="Mitreva M."/>
            <person name="Pepin K.H."/>
            <person name="Mihindukulasuriya K.A."/>
            <person name="Fulton R."/>
            <person name="Fronick C."/>
            <person name="O'Laughlin M."/>
            <person name="Miner T."/>
            <person name="Herter B."/>
            <person name="Rosa B.A."/>
            <person name="Cordes M."/>
            <person name="Tomlinson C."/>
            <person name="Wollam A."/>
            <person name="Palsikar V.B."/>
            <person name="Mardis E.R."/>
            <person name="Wilson R.K."/>
        </authorList>
    </citation>
    <scope>NUCLEOTIDE SEQUENCE [LARGE SCALE GENOMIC DNA]</scope>
    <source>
        <strain evidence="3">GED7749B</strain>
    </source>
</reference>
<dbReference type="Proteomes" id="UP000070376">
    <property type="component" value="Unassembled WGS sequence"/>
</dbReference>
<feature type="transmembrane region" description="Helical" evidence="1">
    <location>
        <begin position="87"/>
        <end position="113"/>
    </location>
</feature>
<feature type="transmembrane region" description="Helical" evidence="1">
    <location>
        <begin position="15"/>
        <end position="34"/>
    </location>
</feature>
<protein>
    <submittedName>
        <fullName evidence="2">Uncharacterized protein</fullName>
    </submittedName>
</protein>
<organism evidence="2 3">
    <name type="scientific">Heyndrickxia coagulans</name>
    <name type="common">Weizmannia coagulans</name>
    <dbReference type="NCBI Taxonomy" id="1398"/>
    <lineage>
        <taxon>Bacteria</taxon>
        <taxon>Bacillati</taxon>
        <taxon>Bacillota</taxon>
        <taxon>Bacilli</taxon>
        <taxon>Bacillales</taxon>
        <taxon>Bacillaceae</taxon>
        <taxon>Heyndrickxia</taxon>
    </lineage>
</organism>
<dbReference type="AlphaFoldDB" id="A0A133KZ74"/>
<name>A0A133KZ74_HEYCO</name>
<keyword evidence="1" id="KW-1133">Transmembrane helix</keyword>
<evidence type="ECO:0000256" key="1">
    <source>
        <dbReference type="SAM" id="Phobius"/>
    </source>
</evidence>
<dbReference type="EMBL" id="LRPN01000026">
    <property type="protein sequence ID" value="KWZ84798.1"/>
    <property type="molecule type" value="Genomic_DNA"/>
</dbReference>
<proteinExistence type="predicted"/>
<dbReference type="PATRIC" id="fig|1398.22.peg.716"/>
<accession>A0A133KZ74</accession>
<evidence type="ECO:0000313" key="2">
    <source>
        <dbReference type="EMBL" id="KWZ84798.1"/>
    </source>
</evidence>
<keyword evidence="1" id="KW-0812">Transmembrane</keyword>
<comment type="caution">
    <text evidence="2">The sequence shown here is derived from an EMBL/GenBank/DDBJ whole genome shotgun (WGS) entry which is preliminary data.</text>
</comment>
<sequence>MDVASNFYPPSFEMMIQYSYIFLLYALSVFLTRCQKSGFSFRRALKKCCFIKKDAKKRRDTMNGGVPPFLLGFFERIPVPRRIYSDWLCMLFLLFTADFLIVFSSPYFHIAIFPENRAPLAFP</sequence>
<evidence type="ECO:0000313" key="3">
    <source>
        <dbReference type="Proteomes" id="UP000070376"/>
    </source>
</evidence>